<dbReference type="GO" id="GO:0001080">
    <property type="term" value="P:nitrogen catabolite activation of transcription from RNA polymerase II promoter"/>
    <property type="evidence" value="ECO:0007669"/>
    <property type="project" value="TreeGrafter"/>
</dbReference>
<dbReference type="SMART" id="SM00066">
    <property type="entry name" value="GAL4"/>
    <property type="match status" value="1"/>
</dbReference>
<dbReference type="Proteomes" id="UP001174934">
    <property type="component" value="Unassembled WGS sequence"/>
</dbReference>
<dbReference type="GO" id="GO:0000981">
    <property type="term" value="F:DNA-binding transcription factor activity, RNA polymerase II-specific"/>
    <property type="evidence" value="ECO:0007669"/>
    <property type="project" value="InterPro"/>
</dbReference>
<evidence type="ECO:0000313" key="4">
    <source>
        <dbReference type="EMBL" id="KAK0631013.1"/>
    </source>
</evidence>
<accession>A0AA40CB85</accession>
<dbReference type="SUPFAM" id="SSF57701">
    <property type="entry name" value="Zn2/Cys6 DNA-binding domain"/>
    <property type="match status" value="1"/>
</dbReference>
<dbReference type="GO" id="GO:0005634">
    <property type="term" value="C:nucleus"/>
    <property type="evidence" value="ECO:0007669"/>
    <property type="project" value="TreeGrafter"/>
</dbReference>
<dbReference type="PANTHER" id="PTHR31668">
    <property type="entry name" value="GLUCOSE TRANSPORT TRANSCRIPTION REGULATOR RGT1-RELATED-RELATED"/>
    <property type="match status" value="1"/>
</dbReference>
<reference evidence="4" key="1">
    <citation type="submission" date="2023-06" db="EMBL/GenBank/DDBJ databases">
        <title>Genome-scale phylogeny and comparative genomics of the fungal order Sordariales.</title>
        <authorList>
            <consortium name="Lawrence Berkeley National Laboratory"/>
            <person name="Hensen N."/>
            <person name="Bonometti L."/>
            <person name="Westerberg I."/>
            <person name="Brannstrom I.O."/>
            <person name="Guillou S."/>
            <person name="Cros-Aarteil S."/>
            <person name="Calhoun S."/>
            <person name="Haridas S."/>
            <person name="Kuo A."/>
            <person name="Mondo S."/>
            <person name="Pangilinan J."/>
            <person name="Riley R."/>
            <person name="LaButti K."/>
            <person name="Andreopoulos B."/>
            <person name="Lipzen A."/>
            <person name="Chen C."/>
            <person name="Yanf M."/>
            <person name="Daum C."/>
            <person name="Ng V."/>
            <person name="Clum A."/>
            <person name="Steindorff A."/>
            <person name="Ohm R."/>
            <person name="Martin F."/>
            <person name="Silar P."/>
            <person name="Natvig D."/>
            <person name="Lalanne C."/>
            <person name="Gautier V."/>
            <person name="Ament-velasquez S.L."/>
            <person name="Kruys A."/>
            <person name="Hutchinson M.I."/>
            <person name="Powell A.J."/>
            <person name="Barry K."/>
            <person name="Miller A.N."/>
            <person name="Grigoriev I.V."/>
            <person name="Debuchy R."/>
            <person name="Gladieux P."/>
            <person name="Thoren M.H."/>
            <person name="Johannesson H."/>
        </authorList>
    </citation>
    <scope>NUCLEOTIDE SEQUENCE</scope>
    <source>
        <strain evidence="4">SMH3391-2</strain>
    </source>
</reference>
<feature type="region of interest" description="Disordered" evidence="2">
    <location>
        <begin position="48"/>
        <end position="78"/>
    </location>
</feature>
<feature type="compositionally biased region" description="Polar residues" evidence="2">
    <location>
        <begin position="52"/>
        <end position="74"/>
    </location>
</feature>
<organism evidence="4 5">
    <name type="scientific">Bombardia bombarda</name>
    <dbReference type="NCBI Taxonomy" id="252184"/>
    <lineage>
        <taxon>Eukaryota</taxon>
        <taxon>Fungi</taxon>
        <taxon>Dikarya</taxon>
        <taxon>Ascomycota</taxon>
        <taxon>Pezizomycotina</taxon>
        <taxon>Sordariomycetes</taxon>
        <taxon>Sordariomycetidae</taxon>
        <taxon>Sordariales</taxon>
        <taxon>Lasiosphaeriaceae</taxon>
        <taxon>Bombardia</taxon>
    </lineage>
</organism>
<dbReference type="InterPro" id="IPR036864">
    <property type="entry name" value="Zn2-C6_fun-type_DNA-bd_sf"/>
</dbReference>
<dbReference type="Gene3D" id="4.10.240.10">
    <property type="entry name" value="Zn(2)-C6 fungal-type DNA-binding domain"/>
    <property type="match status" value="1"/>
</dbReference>
<dbReference type="PANTHER" id="PTHR31668:SF4">
    <property type="entry name" value="TRANSCRIPTIONAL ACTIVATOR PROTEIN DAL81"/>
    <property type="match status" value="1"/>
</dbReference>
<evidence type="ECO:0000313" key="5">
    <source>
        <dbReference type="Proteomes" id="UP001174934"/>
    </source>
</evidence>
<name>A0AA40CB85_9PEZI</name>
<dbReference type="InterPro" id="IPR050797">
    <property type="entry name" value="Carb_Metab_Trans_Reg"/>
</dbReference>
<comment type="caution">
    <text evidence="4">The sequence shown here is derived from an EMBL/GenBank/DDBJ whole genome shotgun (WGS) entry which is preliminary data.</text>
</comment>
<dbReference type="CDD" id="cd00067">
    <property type="entry name" value="GAL4"/>
    <property type="match status" value="1"/>
</dbReference>
<dbReference type="Pfam" id="PF00172">
    <property type="entry name" value="Zn_clus"/>
    <property type="match status" value="1"/>
</dbReference>
<feature type="region of interest" description="Disordered" evidence="2">
    <location>
        <begin position="159"/>
        <end position="188"/>
    </location>
</feature>
<evidence type="ECO:0000259" key="3">
    <source>
        <dbReference type="PROSITE" id="PS50048"/>
    </source>
</evidence>
<evidence type="ECO:0000256" key="1">
    <source>
        <dbReference type="ARBA" id="ARBA00023242"/>
    </source>
</evidence>
<gene>
    <name evidence="4" type="ORF">B0T17DRAFT_507438</name>
</gene>
<sequence>MPRQKTTPQVRLACDRCHAHKLRCLRQEGEGGCQRCLRANASCVFSPRQRRAPQTATNSIAPSRHNPATDTSDVPNEDLDLDMSLFNEDPLFDNLIHQYDTFSPNNVSSTQAAGDSDSASGAGLTDWSTFLSLGTHPEFDQTPPAEWSFKLDSLAKESLPQFVPDSPDDSTPSSSSSTPSSSSTIEADRPTDPIRYIKHLADLNVRLYEHAEILPPLDSQTLQNLADENCQLFPIDETFRLTQSFIDTTKHLYPRALSIFDIGPDRATVLLLLSCANRLFDIYDTVFGHMRSCVLHQITPISADGRRIGLPQIRIGRYAPPNPAAITVHMMIFIMMAANLFDQLQEVLGVFQRNSSDRVNASHARREVELAVGQRTYFPPFTEEAGTDVSRRAKAIAGEIVSAREMLLRMPGMLGGRSTTA</sequence>
<keyword evidence="5" id="KW-1185">Reference proteome</keyword>
<feature type="compositionally biased region" description="Low complexity" evidence="2">
    <location>
        <begin position="169"/>
        <end position="184"/>
    </location>
</feature>
<dbReference type="InterPro" id="IPR001138">
    <property type="entry name" value="Zn2Cys6_DnaBD"/>
</dbReference>
<proteinExistence type="predicted"/>
<dbReference type="AlphaFoldDB" id="A0AA40CB85"/>
<keyword evidence="1" id="KW-0539">Nucleus</keyword>
<dbReference type="GO" id="GO:0008270">
    <property type="term" value="F:zinc ion binding"/>
    <property type="evidence" value="ECO:0007669"/>
    <property type="project" value="InterPro"/>
</dbReference>
<dbReference type="PROSITE" id="PS50048">
    <property type="entry name" value="ZN2_CY6_FUNGAL_2"/>
    <property type="match status" value="1"/>
</dbReference>
<dbReference type="PROSITE" id="PS00463">
    <property type="entry name" value="ZN2_CY6_FUNGAL_1"/>
    <property type="match status" value="1"/>
</dbReference>
<protein>
    <recommendedName>
        <fullName evidence="3">Zn(2)-C6 fungal-type domain-containing protein</fullName>
    </recommendedName>
</protein>
<feature type="domain" description="Zn(2)-C6 fungal-type" evidence="3">
    <location>
        <begin position="13"/>
        <end position="45"/>
    </location>
</feature>
<dbReference type="EMBL" id="JAULSR010000002">
    <property type="protein sequence ID" value="KAK0631013.1"/>
    <property type="molecule type" value="Genomic_DNA"/>
</dbReference>
<evidence type="ECO:0000256" key="2">
    <source>
        <dbReference type="SAM" id="MobiDB-lite"/>
    </source>
</evidence>